<evidence type="ECO:0000313" key="1">
    <source>
        <dbReference type="EMBL" id="SCC63474.1"/>
    </source>
</evidence>
<evidence type="ECO:0000313" key="2">
    <source>
        <dbReference type="Proteomes" id="UP000196052"/>
    </source>
</evidence>
<proteinExistence type="predicted"/>
<sequence length="20" mass="2368">MAEVLPDPAQQMTIIVDFYW</sequence>
<protein>
    <submittedName>
        <fullName evidence="1">Uncharacterized protein</fullName>
    </submittedName>
</protein>
<accession>A0A1C4G5S1</accession>
<dbReference type="AlphaFoldDB" id="A0A1C4G5S1"/>
<dbReference type="EMBL" id="FMBE01000015">
    <property type="protein sequence ID" value="SCC63474.1"/>
    <property type="molecule type" value="Genomic_DNA"/>
</dbReference>
<organism evidence="1 2">
    <name type="scientific">Bacillus wiedmannii</name>
    <dbReference type="NCBI Taxonomy" id="1890302"/>
    <lineage>
        <taxon>Bacteria</taxon>
        <taxon>Bacillati</taxon>
        <taxon>Bacillota</taxon>
        <taxon>Bacilli</taxon>
        <taxon>Bacillales</taxon>
        <taxon>Bacillaceae</taxon>
        <taxon>Bacillus</taxon>
        <taxon>Bacillus cereus group</taxon>
    </lineage>
</organism>
<gene>
    <name evidence="1" type="ORF">BC05F1_05425</name>
</gene>
<dbReference type="Proteomes" id="UP000196052">
    <property type="component" value="Unassembled WGS sequence"/>
</dbReference>
<reference evidence="2" key="1">
    <citation type="submission" date="2016-08" db="EMBL/GenBank/DDBJ databases">
        <authorList>
            <person name="Loux V."/>
            <person name="Rue O."/>
        </authorList>
    </citation>
    <scope>NUCLEOTIDE SEQUENCE [LARGE SCALE GENOMIC DNA]</scope>
    <source>
        <strain evidence="2">INRA Bc05-F1</strain>
    </source>
</reference>
<name>A0A1C4G5S1_9BACI</name>